<dbReference type="OrthoDB" id="7861420at2"/>
<feature type="domain" description="Peptidoglycan binding-like" evidence="1">
    <location>
        <begin position="133"/>
        <end position="179"/>
    </location>
</feature>
<dbReference type="Pfam" id="PF01471">
    <property type="entry name" value="PG_binding_1"/>
    <property type="match status" value="1"/>
</dbReference>
<comment type="caution">
    <text evidence="2">The sequence shown here is derived from an EMBL/GenBank/DDBJ whole genome shotgun (WGS) entry which is preliminary data.</text>
</comment>
<name>A0A438AJ26_9RHOB</name>
<gene>
    <name evidence="2" type="ORF">EKE94_06750</name>
</gene>
<dbReference type="AlphaFoldDB" id="A0A438AJ26"/>
<dbReference type="InterPro" id="IPR002477">
    <property type="entry name" value="Peptidoglycan-bd-like"/>
</dbReference>
<protein>
    <submittedName>
        <fullName evidence="2">Peptidoglycan-binding protein</fullName>
    </submittedName>
</protein>
<organism evidence="2 3">
    <name type="scientific">Mesobaculum littorinae</name>
    <dbReference type="NCBI Taxonomy" id="2486419"/>
    <lineage>
        <taxon>Bacteria</taxon>
        <taxon>Pseudomonadati</taxon>
        <taxon>Pseudomonadota</taxon>
        <taxon>Alphaproteobacteria</taxon>
        <taxon>Rhodobacterales</taxon>
        <taxon>Roseobacteraceae</taxon>
        <taxon>Mesobaculum</taxon>
    </lineage>
</organism>
<dbReference type="Proteomes" id="UP000285908">
    <property type="component" value="Unassembled WGS sequence"/>
</dbReference>
<evidence type="ECO:0000313" key="3">
    <source>
        <dbReference type="Proteomes" id="UP000285908"/>
    </source>
</evidence>
<sequence length="202" mass="21684">MFTPPTPRSQTQGRTRRATGPVWSVAGVGIGLCLALNACAPTPPAVSRFLEPQVDSGGSDIPEGADPDACYGRDVTPAVIETVTEEIELTPAVLAPDGTVATPAQTRTERRPRIVTERREVWFETPCPPEMTEEFVASLQRALKVRGFYTGPVTGLADAATRDAVRRFQRTEGLNSGVLSIAAAKRLGLIIYDRKEALPAPD</sequence>
<dbReference type="InterPro" id="IPR036365">
    <property type="entry name" value="PGBD-like_sf"/>
</dbReference>
<reference evidence="2 3" key="1">
    <citation type="submission" date="2018-11" db="EMBL/GenBank/DDBJ databases">
        <title>Mesobaculum littorinae gen. nov., sp. nov., isolated from Littorina scabra that represents a novel genus of the order Rhodobacteraceae.</title>
        <authorList>
            <person name="Li F."/>
        </authorList>
    </citation>
    <scope>NUCLEOTIDE SEQUENCE [LARGE SCALE GENOMIC DNA]</scope>
    <source>
        <strain evidence="2 3">M0103</strain>
    </source>
</reference>
<dbReference type="SUPFAM" id="SSF47090">
    <property type="entry name" value="PGBD-like"/>
    <property type="match status" value="1"/>
</dbReference>
<proteinExistence type="predicted"/>
<dbReference type="InterPro" id="IPR036366">
    <property type="entry name" value="PGBDSf"/>
</dbReference>
<keyword evidence="3" id="KW-1185">Reference proteome</keyword>
<evidence type="ECO:0000313" key="2">
    <source>
        <dbReference type="EMBL" id="RVV98607.1"/>
    </source>
</evidence>
<evidence type="ECO:0000259" key="1">
    <source>
        <dbReference type="Pfam" id="PF01471"/>
    </source>
</evidence>
<accession>A0A438AJ26</accession>
<dbReference type="Gene3D" id="1.10.101.10">
    <property type="entry name" value="PGBD-like superfamily/PGBD"/>
    <property type="match status" value="1"/>
</dbReference>
<dbReference type="EMBL" id="RQXX01000002">
    <property type="protein sequence ID" value="RVV98607.1"/>
    <property type="molecule type" value="Genomic_DNA"/>
</dbReference>